<reference evidence="2" key="1">
    <citation type="submission" date="2020-10" db="EMBL/GenBank/DDBJ databases">
        <authorList>
            <person name="Han B."/>
            <person name="Lu T."/>
            <person name="Zhao Q."/>
            <person name="Huang X."/>
            <person name="Zhao Y."/>
        </authorList>
    </citation>
    <scope>NUCLEOTIDE SEQUENCE</scope>
</reference>
<organism evidence="2 3">
    <name type="scientific">Miscanthus lutarioriparius</name>
    <dbReference type="NCBI Taxonomy" id="422564"/>
    <lineage>
        <taxon>Eukaryota</taxon>
        <taxon>Viridiplantae</taxon>
        <taxon>Streptophyta</taxon>
        <taxon>Embryophyta</taxon>
        <taxon>Tracheophyta</taxon>
        <taxon>Spermatophyta</taxon>
        <taxon>Magnoliopsida</taxon>
        <taxon>Liliopsida</taxon>
        <taxon>Poales</taxon>
        <taxon>Poaceae</taxon>
        <taxon>PACMAD clade</taxon>
        <taxon>Panicoideae</taxon>
        <taxon>Andropogonodae</taxon>
        <taxon>Andropogoneae</taxon>
        <taxon>Saccharinae</taxon>
        <taxon>Miscanthus</taxon>
    </lineage>
</organism>
<feature type="compositionally biased region" description="Low complexity" evidence="1">
    <location>
        <begin position="99"/>
        <end position="113"/>
    </location>
</feature>
<evidence type="ECO:0000256" key="1">
    <source>
        <dbReference type="SAM" id="MobiDB-lite"/>
    </source>
</evidence>
<proteinExistence type="predicted"/>
<feature type="compositionally biased region" description="Low complexity" evidence="1">
    <location>
        <begin position="164"/>
        <end position="184"/>
    </location>
</feature>
<name>A0A811Q9I8_9POAL</name>
<dbReference type="AlphaFoldDB" id="A0A811Q9I8"/>
<dbReference type="Proteomes" id="UP000604825">
    <property type="component" value="Unassembled WGS sequence"/>
</dbReference>
<sequence>MPMRSRSVALLRHLARPRAASTAPPVTAASIRRELSLLRDLVKVQAKVVESRRLYDRFIRRIFPVVVAVLLLVEWNQDASIKELKESVTKLKEEKEKAASTTMASSSAMPASEAEAESEPTVAMLKEEKDKAASATTSSSSAMPASQAESEPTVAMLKEKKKAASATTASSSAMPASEPESEPTVTNGTSCVGAQLDPR</sequence>
<protein>
    <submittedName>
        <fullName evidence="2">Uncharacterized protein</fullName>
    </submittedName>
</protein>
<gene>
    <name evidence="2" type="ORF">NCGR_LOCUS35892</name>
</gene>
<accession>A0A811Q9I8</accession>
<evidence type="ECO:0000313" key="2">
    <source>
        <dbReference type="EMBL" id="CAD6252165.1"/>
    </source>
</evidence>
<evidence type="ECO:0000313" key="3">
    <source>
        <dbReference type="Proteomes" id="UP000604825"/>
    </source>
</evidence>
<feature type="compositionally biased region" description="Low complexity" evidence="1">
    <location>
        <begin position="133"/>
        <end position="152"/>
    </location>
</feature>
<dbReference type="EMBL" id="CAJGYO010000008">
    <property type="protein sequence ID" value="CAD6252165.1"/>
    <property type="molecule type" value="Genomic_DNA"/>
</dbReference>
<feature type="region of interest" description="Disordered" evidence="1">
    <location>
        <begin position="95"/>
        <end position="199"/>
    </location>
</feature>
<keyword evidence="3" id="KW-1185">Reference proteome</keyword>
<comment type="caution">
    <text evidence="2">The sequence shown here is derived from an EMBL/GenBank/DDBJ whole genome shotgun (WGS) entry which is preliminary data.</text>
</comment>